<dbReference type="OrthoDB" id="447516at2759"/>
<dbReference type="Proteomes" id="UP000092716">
    <property type="component" value="Chromosome 4"/>
</dbReference>
<sequence>MKCTENTYKNIIPNLQTQLFLKIGKWIQEIVKGMTKKYDKDVITEATCENIGETDQEKKVCTFILQNLWKIKEMSKIPCESRSAEEVLRDYVHCTTLNLWRAMYISDHCDKNRVVENVYNAMKSMGATFSRPGTCNVCEYKELGAMDIVNGNLNVLNTIYSSIKGNNEVMNLINTNITPQKQCPGQDDPLTKLGLSGNSNNGMRTSGLRTTMNDHQQSNQQPSNEAGNVARSAEPGSNNKTFNGFQSGGEYVFTLTRGKPSGMTITPVAGGGSIEHGGAVIMTFGTDAALPGTDDMSNGVIPVSTTRSPTGSPGDGQKTSLSLEPNVEVGPMGDPFTDFLVKWIERRGIWDDEGFKKIWDDLRGMSEKLINALSKEDEIIKEFCENDLEDEIQIEDNHKSMCKNLMKIFYFMQGLRTEGMDGVKGNEEEEKEKAFMRCIVGSVAMFKVFKKYCWFEDYLDYALRVTEPQRAALGVPDSYGKCAWMNFEEVRIGTKLIGERVAQWIEEKESVVAGYGNLSKTNNAPWCMNSRVTKEKKKNKEKGENRAQEWTEGKEMKEVQEVVENGTYITGESQKNLFLKIKEGKLQGINKIEEEINKEIQRQRTPPPSILTGECASANFEEGEEAQWDELFTKFSNNPTEKEDSKDYKYSKLEMLFPWCDEIKDEDKGNMGRYQEFCKVLLKNLLMVNNNPYYCEKNSSTHTGQRKACVGKCDLLNIWLMYVRDHCVPSEVIKYVFTGMHSMKDTLPGTEKYANCAYLSIKNLWRDGNDMLNLIMKWMQGGKCGRKMDDVDTKGWCKGGGNKLSNVKLSRKDNANWDNNANAALNEFMEELKEGSEIVNILKADQGNFGDKIKEVKKKVEMKKQSLLDFGPSLPASDGKEEKGGEESQEKGTKKSDSEKPAHAVPIPEKPQPKPAGTKDTAQTEDTGKSTTSPKKKPTKEQCASGQVDGDGEEAMKCLSLDGDGDPLSTEPSVALPDEDQEAKPGGVGPVGRAGSSPDDSNPQGTVDLKDPQIDIKVPKVDISRPKVDISVPTVGEGSPAASTPHTPQAPDNEMKVSASPPTPELTSGGISSGKAFPSTKTAIHNPSPRIQPGTRDEENIGDSTIPSIPLIPVFIGTVVIGYLLTKYFGMLGKGRKRYRRAPQIRGPPLEEQPLDYVDQQDGPHEYTLVRERKQPRSTPQKRRKQVGKRGVGRRTIIDIHLEVLDECQKGDTKLVQEDFFEILVQEFMGSGFIEEENAPKEKVLSSYSGFREEDFFP</sequence>
<organism evidence="5 6">
    <name type="scientific">Plasmodium coatneyi</name>
    <dbReference type="NCBI Taxonomy" id="208452"/>
    <lineage>
        <taxon>Eukaryota</taxon>
        <taxon>Sar</taxon>
        <taxon>Alveolata</taxon>
        <taxon>Apicomplexa</taxon>
        <taxon>Aconoidasida</taxon>
        <taxon>Haemosporida</taxon>
        <taxon>Plasmodiidae</taxon>
        <taxon>Plasmodium</taxon>
    </lineage>
</organism>
<dbReference type="AlphaFoldDB" id="A0A1B1DUN1"/>
<dbReference type="RefSeq" id="XP_019913178.1">
    <property type="nucleotide sequence ID" value="XM_020057734.1"/>
</dbReference>
<evidence type="ECO:0000259" key="3">
    <source>
        <dbReference type="Pfam" id="PF12879"/>
    </source>
</evidence>
<dbReference type="InterPro" id="IPR024290">
    <property type="entry name" value="SICA_extracell_a"/>
</dbReference>
<protein>
    <submittedName>
        <fullName evidence="5">SICA antigen</fullName>
    </submittedName>
</protein>
<evidence type="ECO:0000259" key="4">
    <source>
        <dbReference type="Pfam" id="PF12887"/>
    </source>
</evidence>
<dbReference type="EMBL" id="CP016242">
    <property type="protein sequence ID" value="ANQ06483.1"/>
    <property type="molecule type" value="Genomic_DNA"/>
</dbReference>
<feature type="transmembrane region" description="Helical" evidence="2">
    <location>
        <begin position="1111"/>
        <end position="1130"/>
    </location>
</feature>
<reference evidence="6" key="1">
    <citation type="submission" date="2016-06" db="EMBL/GenBank/DDBJ databases">
        <title>First high quality genome sequence of Plasmodium coatneyi using continuous long reads from single molecule, real-time sequencing.</title>
        <authorList>
            <person name="Chien J.-T."/>
            <person name="Pakala S.B."/>
            <person name="Geraldo J.A."/>
            <person name="Lapp S.A."/>
            <person name="Barnwell J.W."/>
            <person name="Kissinger J.C."/>
            <person name="Galinski M.R."/>
            <person name="Humphrey J.C."/>
        </authorList>
    </citation>
    <scope>NUCLEOTIDE SEQUENCE [LARGE SCALE GENOMIC DNA]</scope>
    <source>
        <strain evidence="6">Hackeri</strain>
    </source>
</reference>
<keyword evidence="2" id="KW-0812">Transmembrane</keyword>
<evidence type="ECO:0000256" key="1">
    <source>
        <dbReference type="SAM" id="MobiDB-lite"/>
    </source>
</evidence>
<evidence type="ECO:0000313" key="5">
    <source>
        <dbReference type="EMBL" id="ANQ06483.1"/>
    </source>
</evidence>
<feature type="domain" description="Schizont-infected cell agglutination extracellular alpha" evidence="4">
    <location>
        <begin position="17"/>
        <end position="150"/>
    </location>
</feature>
<evidence type="ECO:0000313" key="6">
    <source>
        <dbReference type="Proteomes" id="UP000092716"/>
    </source>
</evidence>
<feature type="compositionally biased region" description="Basic and acidic residues" evidence="1">
    <location>
        <begin position="878"/>
        <end position="902"/>
    </location>
</feature>
<feature type="domain" description="Schizont-infected cell agglutination extracellular alpha" evidence="4">
    <location>
        <begin position="354"/>
        <end position="504"/>
    </location>
</feature>
<keyword evidence="6" id="KW-1185">Reference proteome</keyword>
<dbReference type="VEuPathDB" id="PlasmoDB:PCOAH_00009250"/>
<feature type="region of interest" description="Disordered" evidence="1">
    <location>
        <begin position="193"/>
        <end position="245"/>
    </location>
</feature>
<dbReference type="InterPro" id="IPR024288">
    <property type="entry name" value="SICA_C"/>
</dbReference>
<feature type="compositionally biased region" description="Polar residues" evidence="1">
    <location>
        <begin position="235"/>
        <end position="245"/>
    </location>
</feature>
<dbReference type="Pfam" id="PF12887">
    <property type="entry name" value="SICA_alpha"/>
    <property type="match status" value="2"/>
</dbReference>
<proteinExistence type="predicted"/>
<gene>
    <name evidence="5" type="ORF">PCOAH_00009250</name>
</gene>
<name>A0A1B1DUN1_9APIC</name>
<dbReference type="Pfam" id="PF12879">
    <property type="entry name" value="SICA_C"/>
    <property type="match status" value="1"/>
</dbReference>
<feature type="region of interest" description="Disordered" evidence="1">
    <location>
        <begin position="867"/>
        <end position="1098"/>
    </location>
</feature>
<keyword evidence="2" id="KW-0472">Membrane</keyword>
<feature type="compositionally biased region" description="Polar residues" evidence="1">
    <location>
        <begin position="196"/>
        <end position="226"/>
    </location>
</feature>
<feature type="compositionally biased region" description="Basic and acidic residues" evidence="1">
    <location>
        <begin position="1008"/>
        <end position="1028"/>
    </location>
</feature>
<feature type="domain" description="Schizont-infected cell agglutination C-terminal" evidence="3">
    <location>
        <begin position="1127"/>
        <end position="1246"/>
    </location>
</feature>
<dbReference type="GeneID" id="30907648"/>
<accession>A0A1B1DUN1</accession>
<keyword evidence="2" id="KW-1133">Transmembrane helix</keyword>
<evidence type="ECO:0000256" key="2">
    <source>
        <dbReference type="SAM" id="Phobius"/>
    </source>
</evidence>
<dbReference type="KEGG" id="pcot:PCOAH_00009250"/>